<protein>
    <recommendedName>
        <fullName evidence="1">BTB domain-containing protein</fullName>
    </recommendedName>
</protein>
<dbReference type="InterPro" id="IPR011333">
    <property type="entry name" value="SKP1/BTB/POZ_sf"/>
</dbReference>
<dbReference type="SUPFAM" id="SSF54695">
    <property type="entry name" value="POZ domain"/>
    <property type="match status" value="2"/>
</dbReference>
<dbReference type="EMBL" id="RWJN01000041">
    <property type="protein sequence ID" value="TCD69439.1"/>
    <property type="molecule type" value="Genomic_DNA"/>
</dbReference>
<keyword evidence="3" id="KW-1185">Reference proteome</keyword>
<dbReference type="Gene3D" id="3.30.710.10">
    <property type="entry name" value="Potassium Channel Kv1.1, Chain A"/>
    <property type="match status" value="2"/>
</dbReference>
<dbReference type="PROSITE" id="PS50097">
    <property type="entry name" value="BTB"/>
    <property type="match status" value="2"/>
</dbReference>
<dbReference type="SMART" id="SM00225">
    <property type="entry name" value="BTB"/>
    <property type="match status" value="2"/>
</dbReference>
<dbReference type="OrthoDB" id="3164835at2759"/>
<reference evidence="2 3" key="1">
    <citation type="submission" date="2018-11" db="EMBL/GenBank/DDBJ databases">
        <title>Genome assembly of Steccherinum ochraceum LE-BIN_3174, the white-rot fungus of the Steccherinaceae family (The Residual Polyporoid clade, Polyporales, Basidiomycota).</title>
        <authorList>
            <person name="Fedorova T.V."/>
            <person name="Glazunova O.A."/>
            <person name="Landesman E.O."/>
            <person name="Moiseenko K.V."/>
            <person name="Psurtseva N.V."/>
            <person name="Savinova O.S."/>
            <person name="Shakhova N.V."/>
            <person name="Tyazhelova T.V."/>
            <person name="Vasina D.V."/>
        </authorList>
    </citation>
    <scope>NUCLEOTIDE SEQUENCE [LARGE SCALE GENOMIC DNA]</scope>
    <source>
        <strain evidence="2 3">LE-BIN_3174</strain>
    </source>
</reference>
<dbReference type="InterPro" id="IPR000210">
    <property type="entry name" value="BTB/POZ_dom"/>
</dbReference>
<dbReference type="STRING" id="92696.A0A4R0RUK6"/>
<name>A0A4R0RUK6_9APHY</name>
<evidence type="ECO:0000313" key="3">
    <source>
        <dbReference type="Proteomes" id="UP000292702"/>
    </source>
</evidence>
<gene>
    <name evidence="2" type="ORF">EIP91_007564</name>
</gene>
<accession>A0A4R0RUK6</accession>
<feature type="domain" description="BTB" evidence="1">
    <location>
        <begin position="25"/>
        <end position="101"/>
    </location>
</feature>
<dbReference type="AlphaFoldDB" id="A0A4R0RUK6"/>
<proteinExistence type="predicted"/>
<feature type="domain" description="BTB" evidence="1">
    <location>
        <begin position="527"/>
        <end position="558"/>
    </location>
</feature>
<organism evidence="2 3">
    <name type="scientific">Steccherinum ochraceum</name>
    <dbReference type="NCBI Taxonomy" id="92696"/>
    <lineage>
        <taxon>Eukaryota</taxon>
        <taxon>Fungi</taxon>
        <taxon>Dikarya</taxon>
        <taxon>Basidiomycota</taxon>
        <taxon>Agaricomycotina</taxon>
        <taxon>Agaricomycetes</taxon>
        <taxon>Polyporales</taxon>
        <taxon>Steccherinaceae</taxon>
        <taxon>Steccherinum</taxon>
    </lineage>
</organism>
<sequence length="558" mass="61759">MSSTDIAIPSANAAIAQSPFNDEHADVVLRSCDAVDFHVFKVVLSLASPFFKQMFSLTQPSSEGPAASDNAHVLSPAGETLPVIPFAEDSATIEYLLRLCYPIPDPPRPLDAIVAARYFEAAIKYELEEAALLLKETLRSFLVSEPLKVYIASCRLRLEEEAALAASTFYQNCPPKPIDVPTDPFSEMYIAALASYIPEMRMISAGCYYRLVDYVCTGRGDGPFCEPPAAPIAESSPVERVVKPPIPAALFEQCPADIVIKCSDGEVVKTHKTVLLLSSGAVIVQKVAEDQLHEGLPVVNLDEDGPTIKAMLRFCYHPSLCPEWATCTSVGILHDVWHASQKYNMLQVAKTVQARTVDSCSGAPVMAYFLAISNGWVSDATALIPKIVRQRIYCRYVEPMEFCSADALQHLWRLQRKYEESIVDIASRYGFDRYSFSVSTTSRPQPRLHQPKKLIHPIIETQLINMANEHLSESKKKNSSAIIMQDLVKRSNTLQNEINASLEKIMPDTNAPLVATVAQKPFNDEMADAVLRSSSDAVFFHVHRIILSVASPFFEQML</sequence>
<comment type="caution">
    <text evidence="2">The sequence shown here is derived from an EMBL/GenBank/DDBJ whole genome shotgun (WGS) entry which is preliminary data.</text>
</comment>
<evidence type="ECO:0000259" key="1">
    <source>
        <dbReference type="PROSITE" id="PS50097"/>
    </source>
</evidence>
<dbReference type="Proteomes" id="UP000292702">
    <property type="component" value="Unassembled WGS sequence"/>
</dbReference>
<dbReference type="Pfam" id="PF00651">
    <property type="entry name" value="BTB"/>
    <property type="match status" value="1"/>
</dbReference>
<evidence type="ECO:0000313" key="2">
    <source>
        <dbReference type="EMBL" id="TCD69439.1"/>
    </source>
</evidence>